<dbReference type="AlphaFoldDB" id="A0A0F8Z2A2"/>
<dbReference type="Gene3D" id="1.10.150.130">
    <property type="match status" value="1"/>
</dbReference>
<dbReference type="GO" id="GO:0003677">
    <property type="term" value="F:DNA binding"/>
    <property type="evidence" value="ECO:0007669"/>
    <property type="project" value="UniProtKB-KW"/>
</dbReference>
<dbReference type="InterPro" id="IPR010998">
    <property type="entry name" value="Integrase_recombinase_N"/>
</dbReference>
<proteinExistence type="predicted"/>
<comment type="caution">
    <text evidence="3">The sequence shown here is derived from an EMBL/GenBank/DDBJ whole genome shotgun (WGS) entry which is preliminary data.</text>
</comment>
<reference evidence="3" key="1">
    <citation type="journal article" date="2015" name="Nature">
        <title>Complex archaea that bridge the gap between prokaryotes and eukaryotes.</title>
        <authorList>
            <person name="Spang A."/>
            <person name="Saw J.H."/>
            <person name="Jorgensen S.L."/>
            <person name="Zaremba-Niedzwiedzka K."/>
            <person name="Martijn J."/>
            <person name="Lind A.E."/>
            <person name="van Eijk R."/>
            <person name="Schleper C."/>
            <person name="Guy L."/>
            <person name="Ettema T.J."/>
        </authorList>
    </citation>
    <scope>NUCLEOTIDE SEQUENCE</scope>
</reference>
<dbReference type="PROSITE" id="PS51900">
    <property type="entry name" value="CB"/>
    <property type="match status" value="1"/>
</dbReference>
<gene>
    <name evidence="3" type="ORF">LCGC14_2825820</name>
</gene>
<dbReference type="EMBL" id="LAZR01053690">
    <property type="protein sequence ID" value="KKK80205.1"/>
    <property type="molecule type" value="Genomic_DNA"/>
</dbReference>
<name>A0A0F8Z2A2_9ZZZZ</name>
<feature type="non-terminal residue" evidence="3">
    <location>
        <position position="244"/>
    </location>
</feature>
<evidence type="ECO:0000313" key="3">
    <source>
        <dbReference type="EMBL" id="KKK80205.1"/>
    </source>
</evidence>
<dbReference type="InterPro" id="IPR011010">
    <property type="entry name" value="DNA_brk_join_enz"/>
</dbReference>
<protein>
    <recommendedName>
        <fullName evidence="2">Core-binding (CB) domain-containing protein</fullName>
    </recommendedName>
</protein>
<sequence length="244" mass="27642">MPKSTPTSRRQKPAKPYPDFPLFAHATRRWAKKIRQKLHYFGPWDDPDAALQKYLDQRDDLHAGRTPRVQGDGLTVADLANHFMTHKKLLRDSGELAPRTFQRYYRTCEILVSVFHKQRLVSDLAADDFQGLRADMSSRWGPVALANEIQMVRSVFKYGYDAGLIDNPVRFGPGFRKPTAKVLRQARARGGLKMFERDELLRALECAKPNLRAMILLAVNGGLGNTDVGLLPIEAANLETAWLD</sequence>
<accession>A0A0F8Z2A2</accession>
<organism evidence="3">
    <name type="scientific">marine sediment metagenome</name>
    <dbReference type="NCBI Taxonomy" id="412755"/>
    <lineage>
        <taxon>unclassified sequences</taxon>
        <taxon>metagenomes</taxon>
        <taxon>ecological metagenomes</taxon>
    </lineage>
</organism>
<feature type="domain" description="Core-binding (CB)" evidence="2">
    <location>
        <begin position="74"/>
        <end position="160"/>
    </location>
</feature>
<evidence type="ECO:0000259" key="2">
    <source>
        <dbReference type="PROSITE" id="PS51900"/>
    </source>
</evidence>
<dbReference type="SUPFAM" id="SSF56349">
    <property type="entry name" value="DNA breaking-rejoining enzymes"/>
    <property type="match status" value="1"/>
</dbReference>
<keyword evidence="1" id="KW-0238">DNA-binding</keyword>
<evidence type="ECO:0000256" key="1">
    <source>
        <dbReference type="ARBA" id="ARBA00023125"/>
    </source>
</evidence>
<dbReference type="InterPro" id="IPR044068">
    <property type="entry name" value="CB"/>
</dbReference>